<evidence type="ECO:0000313" key="2">
    <source>
        <dbReference type="Proteomes" id="UP000222788"/>
    </source>
</evidence>
<protein>
    <submittedName>
        <fullName evidence="1">Uncharacterized protein</fullName>
    </submittedName>
</protein>
<dbReference type="AlphaFoldDB" id="A0A2C5WYG0"/>
<dbReference type="EMBL" id="APWK03000035">
    <property type="protein sequence ID" value="PHH53859.1"/>
    <property type="molecule type" value="Genomic_DNA"/>
</dbReference>
<sequence length="63" mass="6552">MGLSAGVDQVDLEIMMETGRVGGSINQGRLAASQCKIPGVNVIVLEVGQACKARWHASKVSLA</sequence>
<reference evidence="1 2" key="2">
    <citation type="journal article" date="2013" name="IMA Fungus">
        <title>IMA Genome-F 1: Ceratocystis fimbriata: Draft nuclear genome sequence for the plant pathogen, Ceratocystis fimbriata.</title>
        <authorList>
            <person name="Wilken P.M."/>
            <person name="Steenkamp E.T."/>
            <person name="Wingfield M.J."/>
            <person name="de Beer Z.W."/>
            <person name="Wingfield B.D."/>
        </authorList>
    </citation>
    <scope>NUCLEOTIDE SEQUENCE [LARGE SCALE GENOMIC DNA]</scope>
    <source>
        <strain evidence="1 2">CBS 114723</strain>
    </source>
</reference>
<accession>A0A2C5WYG0</accession>
<evidence type="ECO:0000313" key="1">
    <source>
        <dbReference type="EMBL" id="PHH53859.1"/>
    </source>
</evidence>
<keyword evidence="2" id="KW-1185">Reference proteome</keyword>
<comment type="caution">
    <text evidence="1">The sequence shown here is derived from an EMBL/GenBank/DDBJ whole genome shotgun (WGS) entry which is preliminary data.</text>
</comment>
<organism evidence="1 2">
    <name type="scientific">Ceratocystis fimbriata CBS 114723</name>
    <dbReference type="NCBI Taxonomy" id="1035309"/>
    <lineage>
        <taxon>Eukaryota</taxon>
        <taxon>Fungi</taxon>
        <taxon>Dikarya</taxon>
        <taxon>Ascomycota</taxon>
        <taxon>Pezizomycotina</taxon>
        <taxon>Sordariomycetes</taxon>
        <taxon>Hypocreomycetidae</taxon>
        <taxon>Microascales</taxon>
        <taxon>Ceratocystidaceae</taxon>
        <taxon>Ceratocystis</taxon>
    </lineage>
</organism>
<dbReference type="Proteomes" id="UP000222788">
    <property type="component" value="Unassembled WGS sequence"/>
</dbReference>
<gene>
    <name evidence="1" type="ORF">CFIMG_002727RA</name>
</gene>
<proteinExistence type="predicted"/>
<name>A0A2C5WYG0_9PEZI</name>
<reference evidence="1 2" key="1">
    <citation type="journal article" date="2013" name="Fungal Biol.">
        <title>Analysis of microsatellite markers in the genome of the plant pathogen Ceratocystis fimbriata.</title>
        <authorList>
            <person name="Simpson M.C."/>
            <person name="Wilken P.M."/>
            <person name="Coetzee M.P."/>
            <person name="Wingfield M.J."/>
            <person name="Wingfield B.D."/>
        </authorList>
    </citation>
    <scope>NUCLEOTIDE SEQUENCE [LARGE SCALE GENOMIC DNA]</scope>
    <source>
        <strain evidence="1 2">CBS 114723</strain>
    </source>
</reference>